<dbReference type="EMBL" id="JPQT01000112">
    <property type="protein sequence ID" value="KFE50235.1"/>
    <property type="molecule type" value="Genomic_DNA"/>
</dbReference>
<comment type="caution">
    <text evidence="1">The sequence shown here is derived from an EMBL/GenBank/DDBJ whole genome shotgun (WGS) entry which is preliminary data.</text>
</comment>
<reference evidence="1 2" key="1">
    <citation type="submission" date="2014-07" db="EMBL/GenBank/DDBJ databases">
        <title>Draft Genome Sequences of Environmental Pseudomonas syringae strains.</title>
        <authorList>
            <person name="Baltrus D.A."/>
            <person name="Berge O."/>
            <person name="Morris C."/>
        </authorList>
    </citation>
    <scope>NUCLEOTIDE SEQUENCE [LARGE SCALE GENOMIC DNA]</scope>
    <source>
        <strain evidence="1 2">CEB003</strain>
    </source>
</reference>
<protein>
    <submittedName>
        <fullName evidence="1">Uncharacterized protein</fullName>
    </submittedName>
</protein>
<evidence type="ECO:0000313" key="2">
    <source>
        <dbReference type="Proteomes" id="UP000028643"/>
    </source>
</evidence>
<dbReference type="Proteomes" id="UP000028643">
    <property type="component" value="Unassembled WGS sequence"/>
</dbReference>
<gene>
    <name evidence="1" type="ORF">IV02_17535</name>
</gene>
<evidence type="ECO:0000313" key="1">
    <source>
        <dbReference type="EMBL" id="KFE50235.1"/>
    </source>
</evidence>
<proteinExistence type="predicted"/>
<sequence length="80" mass="8918">MSLPDDPTPILLARFNQNINAIALAVGEVRLWIERQGDQETADSILGYLAVLESNSDTIVAGMAELIQRWRPEEPKDPED</sequence>
<organism evidence="1 2">
    <name type="scientific">Pseudomonas syringae</name>
    <dbReference type="NCBI Taxonomy" id="317"/>
    <lineage>
        <taxon>Bacteria</taxon>
        <taxon>Pseudomonadati</taxon>
        <taxon>Pseudomonadota</taxon>
        <taxon>Gammaproteobacteria</taxon>
        <taxon>Pseudomonadales</taxon>
        <taxon>Pseudomonadaceae</taxon>
        <taxon>Pseudomonas</taxon>
    </lineage>
</organism>
<dbReference type="AlphaFoldDB" id="A0A085V472"/>
<accession>A0A085V472</accession>
<name>A0A085V472_PSESX</name>
<dbReference type="RefSeq" id="WP_229635570.1">
    <property type="nucleotide sequence ID" value="NZ_JPQT01000112.1"/>
</dbReference>